<dbReference type="Pfam" id="PF00580">
    <property type="entry name" value="UvrD-helicase"/>
    <property type="match status" value="1"/>
</dbReference>
<dbReference type="GO" id="GO:0004527">
    <property type="term" value="F:exonuclease activity"/>
    <property type="evidence" value="ECO:0007669"/>
    <property type="project" value="UniProtKB-KW"/>
</dbReference>
<feature type="domain" description="UvrD-like helicase ATP-binding" evidence="16">
    <location>
        <begin position="1"/>
        <end position="288"/>
    </location>
</feature>
<dbReference type="Gene3D" id="1.10.10.160">
    <property type="match status" value="1"/>
</dbReference>
<sequence length="932" mass="106855">MKYTKHQLEALNYRGGNLLIIACAGSGKTQVLSRRIALLVSEGTPRDSIVAFTFTDMAAGELKSRIRKEMANLQEDGLLEDASLGDMYVGTIHSFSLQLLKELDASYRNYEIIDEKRQAAIIVSQYENFGLEQLNGKSKIDTIKRFIETLEILYRENINADTLSNPVLVEAIKRYNNFLKSSPNCFLTFNEIIAELTLRLQMDNTLLNQVREKFTNIFVDEYQDVDDRQELLISLLSDTGRAVNICAVGDDDQAIYRFRGATVENILNFSTKYPNVKSIAMTSNFRSTHAVVEIANTAVSGCKIGRKNVPGLARRLPKTMEAKHYSVETDSFEETMSEHGDIWNCTFSSEDDEAEYVVDRIQELVGLPWNENGVERGLSYADMAVLCRSINYARPLMDELDKRDIKYIVKGAKGLFENREIKIIHTAFCLISNSQYVIPDPDRYNHYLFYDEAQTRDVLRTCIDFMRDTGRMPGADSNTFLAWIAQKSLLVSRMRTREDRERYNLPRRLYPQDIFYEMLEQLGANLAQWDEAILYNLGRFSELILAFESVHQWVTPSELYYFTYYLGYWVAREANDIKHQDIGGQNAIQITTVHQAKGLEWPVVFIPAMTSRRFPSQMRNAGDEHLLASSECLGRPRATDDATEVRERFDEELRLWYVALTRSKKFLYISGIERPKTHQSEFAANIRHNYVSTDPNIIFDRPNRIDSVVPIDATLLPTSFSDLSYYWNCPHDYQLRRLMGFSPGVSEGYGYGQQIHNFLALLHDTIVKNPTLVNDNWVDTQIDRHFNLRYTRGDPLDAMKAAAKRIIKRYIYDDPNLSSKVLKAEKPFEFIIGDALISGTIDLLNRVDHEDANDRVIELVDFKTGKLGEDLDVNARIESVTKQLLLYAIASEDALGYDPQLATAHFLCATSDHRRINIDLIDDAKEHMCPIK</sequence>
<evidence type="ECO:0000256" key="9">
    <source>
        <dbReference type="ARBA" id="ARBA00023125"/>
    </source>
</evidence>
<dbReference type="PANTHER" id="PTHR11070">
    <property type="entry name" value="UVRD / RECB / PCRA DNA HELICASE FAMILY MEMBER"/>
    <property type="match status" value="1"/>
</dbReference>
<evidence type="ECO:0000256" key="15">
    <source>
        <dbReference type="PROSITE-ProRule" id="PRU00560"/>
    </source>
</evidence>
<dbReference type="InterPro" id="IPR014016">
    <property type="entry name" value="UvrD-like_ATP-bd"/>
</dbReference>
<dbReference type="PANTHER" id="PTHR11070:SF2">
    <property type="entry name" value="ATP-DEPENDENT DNA HELICASE SRS2"/>
    <property type="match status" value="1"/>
</dbReference>
<dbReference type="PROSITE" id="PS51217">
    <property type="entry name" value="UVRD_HELICASE_CTER"/>
    <property type="match status" value="1"/>
</dbReference>
<evidence type="ECO:0000256" key="7">
    <source>
        <dbReference type="ARBA" id="ARBA00022839"/>
    </source>
</evidence>
<keyword evidence="7" id="KW-0269">Exonuclease</keyword>
<evidence type="ECO:0000256" key="5">
    <source>
        <dbReference type="ARBA" id="ARBA00022801"/>
    </source>
</evidence>
<keyword evidence="2" id="KW-0540">Nuclease</keyword>
<dbReference type="Gene3D" id="3.90.320.10">
    <property type="match status" value="1"/>
</dbReference>
<keyword evidence="9" id="KW-0238">DNA-binding</keyword>
<keyword evidence="5 15" id="KW-0378">Hydrolase</keyword>
<dbReference type="Pfam" id="PF13361">
    <property type="entry name" value="UvrD_C"/>
    <property type="match status" value="2"/>
</dbReference>
<dbReference type="InterPro" id="IPR038726">
    <property type="entry name" value="PDDEXK_AddAB-type"/>
</dbReference>
<dbReference type="GO" id="GO:0000725">
    <property type="term" value="P:recombinational repair"/>
    <property type="evidence" value="ECO:0007669"/>
    <property type="project" value="TreeGrafter"/>
</dbReference>
<dbReference type="InterPro" id="IPR000212">
    <property type="entry name" value="DNA_helicase_UvrD/REP"/>
</dbReference>
<dbReference type="InterPro" id="IPR014017">
    <property type="entry name" value="DNA_helicase_UvrD-like_C"/>
</dbReference>
<feature type="domain" description="UvrD-like helicase C-terminal" evidence="17">
    <location>
        <begin position="307"/>
        <end position="598"/>
    </location>
</feature>
<dbReference type="GO" id="GO:0043138">
    <property type="term" value="F:3'-5' DNA helicase activity"/>
    <property type="evidence" value="ECO:0007669"/>
    <property type="project" value="UniProtKB-EC"/>
</dbReference>
<dbReference type="SUPFAM" id="SSF52540">
    <property type="entry name" value="P-loop containing nucleoside triphosphate hydrolases"/>
    <property type="match status" value="1"/>
</dbReference>
<evidence type="ECO:0000256" key="4">
    <source>
        <dbReference type="ARBA" id="ARBA00022763"/>
    </source>
</evidence>
<dbReference type="PROSITE" id="PS51198">
    <property type="entry name" value="UVRD_HELICASE_ATP_BIND"/>
    <property type="match status" value="1"/>
</dbReference>
<evidence type="ECO:0000256" key="8">
    <source>
        <dbReference type="ARBA" id="ARBA00022840"/>
    </source>
</evidence>
<comment type="catalytic activity">
    <reaction evidence="12">
        <text>Couples ATP hydrolysis with the unwinding of duplex DNA by translocating in the 3'-5' direction.</text>
        <dbReference type="EC" id="5.6.2.4"/>
    </reaction>
</comment>
<evidence type="ECO:0000259" key="17">
    <source>
        <dbReference type="PROSITE" id="PS51217"/>
    </source>
</evidence>
<keyword evidence="19" id="KW-1185">Reference proteome</keyword>
<dbReference type="InterPro" id="IPR027417">
    <property type="entry name" value="P-loop_NTPase"/>
</dbReference>
<evidence type="ECO:0000256" key="1">
    <source>
        <dbReference type="ARBA" id="ARBA00009922"/>
    </source>
</evidence>
<dbReference type="InterPro" id="IPR011604">
    <property type="entry name" value="PDDEXK-like_dom_sf"/>
</dbReference>
<comment type="catalytic activity">
    <reaction evidence="14">
        <text>ATP + H2O = ADP + phosphate + H(+)</text>
        <dbReference type="Rhea" id="RHEA:13065"/>
        <dbReference type="ChEBI" id="CHEBI:15377"/>
        <dbReference type="ChEBI" id="CHEBI:15378"/>
        <dbReference type="ChEBI" id="CHEBI:30616"/>
        <dbReference type="ChEBI" id="CHEBI:43474"/>
        <dbReference type="ChEBI" id="CHEBI:456216"/>
        <dbReference type="EC" id="5.6.2.4"/>
    </reaction>
</comment>
<evidence type="ECO:0000256" key="3">
    <source>
        <dbReference type="ARBA" id="ARBA00022741"/>
    </source>
</evidence>
<reference evidence="18" key="1">
    <citation type="submission" date="2020-08" db="EMBL/GenBank/DDBJ databases">
        <title>Genome public.</title>
        <authorList>
            <person name="Liu C."/>
            <person name="Sun Q."/>
        </authorList>
    </citation>
    <scope>NUCLEOTIDE SEQUENCE</scope>
    <source>
        <strain evidence="18">NSJ-52</strain>
    </source>
</reference>
<dbReference type="GO" id="GO:0003677">
    <property type="term" value="F:DNA binding"/>
    <property type="evidence" value="ECO:0007669"/>
    <property type="project" value="UniProtKB-KW"/>
</dbReference>
<dbReference type="AlphaFoldDB" id="A0A8J6M6S8"/>
<evidence type="ECO:0000256" key="10">
    <source>
        <dbReference type="ARBA" id="ARBA00023204"/>
    </source>
</evidence>
<dbReference type="GO" id="GO:0005524">
    <property type="term" value="F:ATP binding"/>
    <property type="evidence" value="ECO:0007669"/>
    <property type="project" value="UniProtKB-UniRule"/>
</dbReference>
<keyword evidence="11" id="KW-0413">Isomerase</keyword>
<evidence type="ECO:0000313" key="18">
    <source>
        <dbReference type="EMBL" id="MBC5735497.1"/>
    </source>
</evidence>
<evidence type="ECO:0000256" key="12">
    <source>
        <dbReference type="ARBA" id="ARBA00034617"/>
    </source>
</evidence>
<gene>
    <name evidence="18" type="ORF">H8S62_00560</name>
</gene>
<evidence type="ECO:0000313" key="19">
    <source>
        <dbReference type="Proteomes" id="UP000607645"/>
    </source>
</evidence>
<dbReference type="EMBL" id="JACOPQ010000001">
    <property type="protein sequence ID" value="MBC5735497.1"/>
    <property type="molecule type" value="Genomic_DNA"/>
</dbReference>
<dbReference type="Gene3D" id="3.40.50.300">
    <property type="entry name" value="P-loop containing nucleotide triphosphate hydrolases"/>
    <property type="match status" value="3"/>
</dbReference>
<keyword evidence="3 15" id="KW-0547">Nucleotide-binding</keyword>
<keyword evidence="6 15" id="KW-0347">Helicase</keyword>
<dbReference type="Pfam" id="PF12705">
    <property type="entry name" value="PDDEXK_1"/>
    <property type="match status" value="1"/>
</dbReference>
<keyword evidence="10" id="KW-0234">DNA repair</keyword>
<name>A0A8J6M6S8_9FIRM</name>
<comment type="caution">
    <text evidence="18">The sequence shown here is derived from an EMBL/GenBank/DDBJ whole genome shotgun (WGS) entry which is preliminary data.</text>
</comment>
<dbReference type="EC" id="5.6.2.4" evidence="13"/>
<dbReference type="RefSeq" id="WP_186918159.1">
    <property type="nucleotide sequence ID" value="NZ_JACOPQ010000001.1"/>
</dbReference>
<accession>A0A8J6M6S8</accession>
<comment type="similarity">
    <text evidence="1">Belongs to the helicase family. UvrD subfamily.</text>
</comment>
<evidence type="ECO:0000259" key="16">
    <source>
        <dbReference type="PROSITE" id="PS51198"/>
    </source>
</evidence>
<keyword evidence="4" id="KW-0227">DNA damage</keyword>
<keyword evidence="8 15" id="KW-0067">ATP-binding</keyword>
<proteinExistence type="inferred from homology"/>
<evidence type="ECO:0000256" key="11">
    <source>
        <dbReference type="ARBA" id="ARBA00023235"/>
    </source>
</evidence>
<dbReference type="Proteomes" id="UP000607645">
    <property type="component" value="Unassembled WGS sequence"/>
</dbReference>
<evidence type="ECO:0000256" key="2">
    <source>
        <dbReference type="ARBA" id="ARBA00022722"/>
    </source>
</evidence>
<organism evidence="18 19">
    <name type="scientific">Lawsonibacter faecis</name>
    <dbReference type="NCBI Taxonomy" id="2763052"/>
    <lineage>
        <taxon>Bacteria</taxon>
        <taxon>Bacillati</taxon>
        <taxon>Bacillota</taxon>
        <taxon>Clostridia</taxon>
        <taxon>Eubacteriales</taxon>
        <taxon>Oscillospiraceae</taxon>
        <taxon>Lawsonibacter</taxon>
    </lineage>
</organism>
<protein>
    <recommendedName>
        <fullName evidence="13">DNA 3'-5' helicase</fullName>
        <ecNumber evidence="13">5.6.2.4</ecNumber>
    </recommendedName>
</protein>
<dbReference type="InterPro" id="IPR011335">
    <property type="entry name" value="Restrct_endonuc-II-like"/>
</dbReference>
<evidence type="ECO:0000256" key="6">
    <source>
        <dbReference type="ARBA" id="ARBA00022806"/>
    </source>
</evidence>
<dbReference type="InterPro" id="IPR013986">
    <property type="entry name" value="DExx_box_DNA_helicase_dom_sf"/>
</dbReference>
<dbReference type="CDD" id="cd17932">
    <property type="entry name" value="DEXQc_UvrD"/>
    <property type="match status" value="1"/>
</dbReference>
<feature type="binding site" evidence="15">
    <location>
        <begin position="22"/>
        <end position="29"/>
    </location>
    <ligand>
        <name>ATP</name>
        <dbReference type="ChEBI" id="CHEBI:30616"/>
    </ligand>
</feature>
<evidence type="ECO:0000256" key="13">
    <source>
        <dbReference type="ARBA" id="ARBA00034808"/>
    </source>
</evidence>
<dbReference type="SUPFAM" id="SSF52980">
    <property type="entry name" value="Restriction endonuclease-like"/>
    <property type="match status" value="1"/>
</dbReference>
<evidence type="ECO:0000256" key="14">
    <source>
        <dbReference type="ARBA" id="ARBA00048988"/>
    </source>
</evidence>